<dbReference type="RefSeq" id="WP_151667860.1">
    <property type="nucleotide sequence ID" value="NZ_WBVO01000009.1"/>
</dbReference>
<name>A0A6N6RGL7_9FLAO</name>
<keyword evidence="3" id="KW-1185">Reference proteome</keyword>
<evidence type="ECO:0000313" key="3">
    <source>
        <dbReference type="Proteomes" id="UP000468650"/>
    </source>
</evidence>
<dbReference type="AlphaFoldDB" id="A0A6N6RGL7"/>
<organism evidence="2 3">
    <name type="scientific">Phaeocystidibacter luteus</name>
    <dbReference type="NCBI Taxonomy" id="911197"/>
    <lineage>
        <taxon>Bacteria</taxon>
        <taxon>Pseudomonadati</taxon>
        <taxon>Bacteroidota</taxon>
        <taxon>Flavobacteriia</taxon>
        <taxon>Flavobacteriales</taxon>
        <taxon>Phaeocystidibacteraceae</taxon>
        <taxon>Phaeocystidibacter</taxon>
    </lineage>
</organism>
<sequence>MKRSFKVLFFTALTSLVLLSCEQEVVNVVGGNNPPEDPTVSFQQRDRYIERVYITLLGRKPDTAEHSAARTIIDENPRDSAQRFTWLSSIMSNRSVAVKRWDDIRSELLESVDTTEISNLIFSLQILMQGAPPEQQFIYQAEIDRLQRIQYVPDSLFAGVYSTRDAHRYAVDNAIYDDINMGAENFVVSVFDHFLYRYPTQFELESSKRMVEGFRDVLFLQGGEGKQDFLEIFYNSDGYVEGQIRYVYLNYLFREPTSYEVTTERARFSADYDFEEMQMRILSTDEYFFL</sequence>
<evidence type="ECO:0000256" key="1">
    <source>
        <dbReference type="SAM" id="SignalP"/>
    </source>
</evidence>
<dbReference type="PROSITE" id="PS51257">
    <property type="entry name" value="PROKAR_LIPOPROTEIN"/>
    <property type="match status" value="1"/>
</dbReference>
<protein>
    <submittedName>
        <fullName evidence="2">Uncharacterized protein</fullName>
    </submittedName>
</protein>
<dbReference type="EMBL" id="WBVO01000009">
    <property type="protein sequence ID" value="KAB2808046.1"/>
    <property type="molecule type" value="Genomic_DNA"/>
</dbReference>
<evidence type="ECO:0000313" key="2">
    <source>
        <dbReference type="EMBL" id="KAB2808046.1"/>
    </source>
</evidence>
<keyword evidence="1" id="KW-0732">Signal</keyword>
<gene>
    <name evidence="2" type="ORF">F8C67_10770</name>
</gene>
<reference evidence="2 3" key="1">
    <citation type="submission" date="2019-09" db="EMBL/GenBank/DDBJ databases">
        <title>Genomes of family Cryomorphaceae.</title>
        <authorList>
            <person name="Bowman J.P."/>
        </authorList>
    </citation>
    <scope>NUCLEOTIDE SEQUENCE [LARGE SCALE GENOMIC DNA]</scope>
    <source>
        <strain evidence="2 3">LMG 25704</strain>
    </source>
</reference>
<dbReference type="Proteomes" id="UP000468650">
    <property type="component" value="Unassembled WGS sequence"/>
</dbReference>
<feature type="signal peptide" evidence="1">
    <location>
        <begin position="1"/>
        <end position="20"/>
    </location>
</feature>
<accession>A0A6N6RGL7</accession>
<comment type="caution">
    <text evidence="2">The sequence shown here is derived from an EMBL/GenBank/DDBJ whole genome shotgun (WGS) entry which is preliminary data.</text>
</comment>
<proteinExistence type="predicted"/>
<feature type="chain" id="PRO_5026690362" evidence="1">
    <location>
        <begin position="21"/>
        <end position="290"/>
    </location>
</feature>
<dbReference type="OrthoDB" id="1466981at2"/>